<organism evidence="1">
    <name type="scientific">Roseihalotalea indica</name>
    <dbReference type="NCBI Taxonomy" id="2867963"/>
    <lineage>
        <taxon>Bacteria</taxon>
        <taxon>Pseudomonadati</taxon>
        <taxon>Bacteroidota</taxon>
        <taxon>Cytophagia</taxon>
        <taxon>Cytophagales</taxon>
        <taxon>Catalimonadaceae</taxon>
        <taxon>Roseihalotalea</taxon>
    </lineage>
</organism>
<sequence length="118" mass="13610">MKTIIHGFTMTLCVLSTHLFAQNKQDEIVAVWDTGEAKVEIYHVDDRYIGNPINAEGERNPDIEILNLEYKEGKWVGTIYARRKNKRLDVECQVEGDVLHLEVDAGLLSRELEWLQVN</sequence>
<evidence type="ECO:0000313" key="1">
    <source>
        <dbReference type="EMBL" id="WKN40296.1"/>
    </source>
</evidence>
<reference evidence="1" key="2">
    <citation type="journal article" date="2024" name="Antonie Van Leeuwenhoek">
        <title>Roseihalotalea indica gen. nov., sp. nov., a halophilic Bacteroidetes from mesopelagic Southwest Indian Ocean with higher carbohydrate metabolic potential.</title>
        <authorList>
            <person name="Chen B."/>
            <person name="Zhang M."/>
            <person name="Lin D."/>
            <person name="Ye J."/>
            <person name="Tang K."/>
        </authorList>
    </citation>
    <scope>NUCLEOTIDE SEQUENCE</scope>
    <source>
        <strain evidence="1">TK19036</strain>
    </source>
</reference>
<evidence type="ECO:0008006" key="2">
    <source>
        <dbReference type="Google" id="ProtNLM"/>
    </source>
</evidence>
<proteinExistence type="predicted"/>
<protein>
    <recommendedName>
        <fullName evidence="2">DUF2147 domain-containing protein</fullName>
    </recommendedName>
</protein>
<name>A0AA49Q0B4_9BACT</name>
<accession>A0AA49Q0B4</accession>
<reference evidence="1" key="1">
    <citation type="journal article" date="2023" name="Comput. Struct. Biotechnol. J.">
        <title>Discovery of a novel marine Bacteroidetes with a rich repertoire of carbohydrate-active enzymes.</title>
        <authorList>
            <person name="Chen B."/>
            <person name="Liu G."/>
            <person name="Chen Q."/>
            <person name="Wang H."/>
            <person name="Liu L."/>
            <person name="Tang K."/>
        </authorList>
    </citation>
    <scope>NUCLEOTIDE SEQUENCE</scope>
    <source>
        <strain evidence="1">TK19036</strain>
    </source>
</reference>
<gene>
    <name evidence="1" type="ORF">K4G66_16515</name>
</gene>
<dbReference type="AlphaFoldDB" id="A0AA49Q0B4"/>
<dbReference type="EMBL" id="CP120682">
    <property type="protein sequence ID" value="WKN40296.1"/>
    <property type="molecule type" value="Genomic_DNA"/>
</dbReference>